<organism evidence="5 6">
    <name type="scientific">Winogradskyella endarachnes</name>
    <dbReference type="NCBI Taxonomy" id="2681965"/>
    <lineage>
        <taxon>Bacteria</taxon>
        <taxon>Pseudomonadati</taxon>
        <taxon>Bacteroidota</taxon>
        <taxon>Flavobacteriia</taxon>
        <taxon>Flavobacteriales</taxon>
        <taxon>Flavobacteriaceae</taxon>
        <taxon>Winogradskyella</taxon>
    </lineage>
</organism>
<evidence type="ECO:0000313" key="6">
    <source>
        <dbReference type="Proteomes" id="UP000478208"/>
    </source>
</evidence>
<dbReference type="InterPro" id="IPR009057">
    <property type="entry name" value="Homeodomain-like_sf"/>
</dbReference>
<gene>
    <name evidence="5" type="ORF">GN138_03990</name>
</gene>
<protein>
    <submittedName>
        <fullName evidence="5">Helix-turn-helix domain-containing protein</fullName>
    </submittedName>
</protein>
<dbReference type="InterPro" id="IPR053142">
    <property type="entry name" value="PchR_regulatory_protein"/>
</dbReference>
<feature type="domain" description="HTH araC/xylS-type" evidence="4">
    <location>
        <begin position="237"/>
        <end position="335"/>
    </location>
</feature>
<reference evidence="5 6" key="1">
    <citation type="submission" date="2019-12" db="EMBL/GenBank/DDBJ databases">
        <authorList>
            <person name="Li J."/>
        </authorList>
    </citation>
    <scope>NUCLEOTIDE SEQUENCE [LARGE SCALE GENOMIC DNA]</scope>
    <source>
        <strain evidence="5 6">HL2-2</strain>
    </source>
</reference>
<comment type="caution">
    <text evidence="5">The sequence shown here is derived from an EMBL/GenBank/DDBJ whole genome shotgun (WGS) entry which is preliminary data.</text>
</comment>
<keyword evidence="1" id="KW-0805">Transcription regulation</keyword>
<dbReference type="PROSITE" id="PS01124">
    <property type="entry name" value="HTH_ARAC_FAMILY_2"/>
    <property type="match status" value="1"/>
</dbReference>
<dbReference type="InterPro" id="IPR018060">
    <property type="entry name" value="HTH_AraC"/>
</dbReference>
<dbReference type="Proteomes" id="UP000478208">
    <property type="component" value="Unassembled WGS sequence"/>
</dbReference>
<keyword evidence="6" id="KW-1185">Reference proteome</keyword>
<evidence type="ECO:0000313" key="5">
    <source>
        <dbReference type="EMBL" id="MUU77595.1"/>
    </source>
</evidence>
<dbReference type="SUPFAM" id="SSF46689">
    <property type="entry name" value="Homeodomain-like"/>
    <property type="match status" value="1"/>
</dbReference>
<dbReference type="SMART" id="SM00342">
    <property type="entry name" value="HTH_ARAC"/>
    <property type="match status" value="1"/>
</dbReference>
<dbReference type="PANTHER" id="PTHR47893">
    <property type="entry name" value="REGULATORY PROTEIN PCHR"/>
    <property type="match status" value="1"/>
</dbReference>
<sequence length="343" mass="39947">MTEIEISADNTKQIIEQLQEKIGGEILERWGESTLVVNNHKANGMVKVIPFDWGVNLMIYNIEFFEEIILKIEATEFNPIRFIYNLQGEFLHRFGIQSKEVLIEQFQTLIFTNKTDGINYLHFKEGIKIETNIIQIVRKDFLKKRTTKVSTLNKKLQEVFVDTDHDNRFSHHGTLNLKMADHVKKLHNIKTKGMLRILKMEAKVYEILSLHIQQYNRQSQGVELPTSLVKSELKRVRKIGERILKNPAKSYNLEDLSVESGLSQAKLQDGFKFLYTRTVTEFIRHVRLELARDLLKTSDLNISQVVYTIGFTSRSYFSKIFKDKYGISPNEFSKQVPSKVMVS</sequence>
<evidence type="ECO:0000256" key="1">
    <source>
        <dbReference type="ARBA" id="ARBA00023015"/>
    </source>
</evidence>
<proteinExistence type="predicted"/>
<dbReference type="Gene3D" id="1.10.10.60">
    <property type="entry name" value="Homeodomain-like"/>
    <property type="match status" value="1"/>
</dbReference>
<dbReference type="PANTHER" id="PTHR47893:SF1">
    <property type="entry name" value="REGULATORY PROTEIN PCHR"/>
    <property type="match status" value="1"/>
</dbReference>
<accession>A0A6L6U5V3</accession>
<dbReference type="Pfam" id="PF12833">
    <property type="entry name" value="HTH_18"/>
    <property type="match status" value="1"/>
</dbReference>
<dbReference type="EMBL" id="WOWS01000001">
    <property type="protein sequence ID" value="MUU77595.1"/>
    <property type="molecule type" value="Genomic_DNA"/>
</dbReference>
<dbReference type="AlphaFoldDB" id="A0A6L6U5V3"/>
<keyword evidence="3" id="KW-0804">Transcription</keyword>
<dbReference type="InterPro" id="IPR020449">
    <property type="entry name" value="Tscrpt_reg_AraC-type_HTH"/>
</dbReference>
<dbReference type="RefSeq" id="WP_157362340.1">
    <property type="nucleotide sequence ID" value="NZ_WOWS01000001.1"/>
</dbReference>
<evidence type="ECO:0000256" key="3">
    <source>
        <dbReference type="ARBA" id="ARBA00023163"/>
    </source>
</evidence>
<evidence type="ECO:0000256" key="2">
    <source>
        <dbReference type="ARBA" id="ARBA00023125"/>
    </source>
</evidence>
<dbReference type="PRINTS" id="PR00032">
    <property type="entry name" value="HTHARAC"/>
</dbReference>
<name>A0A6L6U5V3_9FLAO</name>
<dbReference type="GO" id="GO:0003700">
    <property type="term" value="F:DNA-binding transcription factor activity"/>
    <property type="evidence" value="ECO:0007669"/>
    <property type="project" value="InterPro"/>
</dbReference>
<dbReference type="GO" id="GO:0043565">
    <property type="term" value="F:sequence-specific DNA binding"/>
    <property type="evidence" value="ECO:0007669"/>
    <property type="project" value="InterPro"/>
</dbReference>
<evidence type="ECO:0000259" key="4">
    <source>
        <dbReference type="PROSITE" id="PS01124"/>
    </source>
</evidence>
<keyword evidence="2" id="KW-0238">DNA-binding</keyword>